<comment type="function">
    <text evidence="7">Controls stomatal patterning.</text>
</comment>
<dbReference type="STRING" id="3775.A0A1Q3CQH5"/>
<dbReference type="PANTHER" id="PTHR33109:SF60">
    <property type="entry name" value="EPIDERMAL PATTERNING FACTOR-LIKE PROTEIN 8"/>
    <property type="match status" value="1"/>
</dbReference>
<dbReference type="InterPro" id="IPR039455">
    <property type="entry name" value="EPFL"/>
</dbReference>
<keyword evidence="9" id="KW-1185">Reference proteome</keyword>
<comment type="caution">
    <text evidence="8">The sequence shown here is derived from an EMBL/GenBank/DDBJ whole genome shotgun (WGS) entry which is preliminary data.</text>
</comment>
<dbReference type="EMBL" id="BDDD01002648">
    <property type="protein sequence ID" value="GAV82506.1"/>
    <property type="molecule type" value="Genomic_DNA"/>
</dbReference>
<accession>A0A1Q3CQH5</accession>
<evidence type="ECO:0000256" key="3">
    <source>
        <dbReference type="ARBA" id="ARBA00022473"/>
    </source>
</evidence>
<keyword evidence="5" id="KW-0732">Signal</keyword>
<dbReference type="InParanoid" id="A0A1Q3CQH5"/>
<sequence>MASPRNHTIGLRIAVTLMLICSLTLFPSKSVGSLLGLKRMKTVLGSRPPRCLNRCLSCRPCMAALVIPPHPKNGSKTSSHGDASYYLLSWRCKCGNKFFQP</sequence>
<keyword evidence="6" id="KW-1015">Disulfide bond</keyword>
<organism evidence="8 9">
    <name type="scientific">Cephalotus follicularis</name>
    <name type="common">Albany pitcher plant</name>
    <dbReference type="NCBI Taxonomy" id="3775"/>
    <lineage>
        <taxon>Eukaryota</taxon>
        <taxon>Viridiplantae</taxon>
        <taxon>Streptophyta</taxon>
        <taxon>Embryophyta</taxon>
        <taxon>Tracheophyta</taxon>
        <taxon>Spermatophyta</taxon>
        <taxon>Magnoliopsida</taxon>
        <taxon>eudicotyledons</taxon>
        <taxon>Gunneridae</taxon>
        <taxon>Pentapetalae</taxon>
        <taxon>rosids</taxon>
        <taxon>fabids</taxon>
        <taxon>Oxalidales</taxon>
        <taxon>Cephalotaceae</taxon>
        <taxon>Cephalotus</taxon>
    </lineage>
</organism>
<evidence type="ECO:0000256" key="5">
    <source>
        <dbReference type="ARBA" id="ARBA00022729"/>
    </source>
</evidence>
<keyword evidence="3 7" id="KW-0217">Developmental protein</keyword>
<evidence type="ECO:0000256" key="7">
    <source>
        <dbReference type="RuleBase" id="RU367102"/>
    </source>
</evidence>
<dbReference type="OrthoDB" id="1874659at2759"/>
<comment type="subcellular location">
    <subcellularLocation>
        <location evidence="1 7">Secreted</location>
    </subcellularLocation>
</comment>
<gene>
    <name evidence="8" type="ORF">CFOL_v3_25957</name>
</gene>
<dbReference type="GO" id="GO:0005576">
    <property type="term" value="C:extracellular region"/>
    <property type="evidence" value="ECO:0007669"/>
    <property type="project" value="UniProtKB-SubCell"/>
</dbReference>
<dbReference type="PANTHER" id="PTHR33109">
    <property type="entry name" value="EPIDERMAL PATTERNING FACTOR-LIKE PROTEIN 4"/>
    <property type="match status" value="1"/>
</dbReference>
<comment type="similarity">
    <text evidence="2 7">Belongs to the plant cysteine rich small secretory peptide family. Epidermal patterning factor subfamily.</text>
</comment>
<reference evidence="9" key="1">
    <citation type="submission" date="2016-04" db="EMBL/GenBank/DDBJ databases">
        <title>Cephalotus genome sequencing.</title>
        <authorList>
            <person name="Fukushima K."/>
            <person name="Hasebe M."/>
            <person name="Fang X."/>
        </authorList>
    </citation>
    <scope>NUCLEOTIDE SEQUENCE [LARGE SCALE GENOMIC DNA]</scope>
    <source>
        <strain evidence="9">cv. St1</strain>
    </source>
</reference>
<proteinExistence type="inferred from homology"/>
<evidence type="ECO:0000313" key="9">
    <source>
        <dbReference type="Proteomes" id="UP000187406"/>
    </source>
</evidence>
<evidence type="ECO:0000256" key="6">
    <source>
        <dbReference type="ARBA" id="ARBA00023157"/>
    </source>
</evidence>
<evidence type="ECO:0000313" key="8">
    <source>
        <dbReference type="EMBL" id="GAV82506.1"/>
    </source>
</evidence>
<keyword evidence="4 7" id="KW-0964">Secreted</keyword>
<dbReference type="GO" id="GO:0010052">
    <property type="term" value="P:guard cell differentiation"/>
    <property type="evidence" value="ECO:0007669"/>
    <property type="project" value="UniProtKB-UniRule"/>
</dbReference>
<dbReference type="AlphaFoldDB" id="A0A1Q3CQH5"/>
<dbReference type="Proteomes" id="UP000187406">
    <property type="component" value="Unassembled WGS sequence"/>
</dbReference>
<evidence type="ECO:0000256" key="2">
    <source>
        <dbReference type="ARBA" id="ARBA00008127"/>
    </source>
</evidence>
<evidence type="ECO:0000256" key="4">
    <source>
        <dbReference type="ARBA" id="ARBA00022525"/>
    </source>
</evidence>
<dbReference type="Pfam" id="PF17181">
    <property type="entry name" value="EPF"/>
    <property type="match status" value="1"/>
</dbReference>
<evidence type="ECO:0000256" key="1">
    <source>
        <dbReference type="ARBA" id="ARBA00004613"/>
    </source>
</evidence>
<name>A0A1Q3CQH5_CEPFO</name>
<protein>
    <recommendedName>
        <fullName evidence="7">Epidermal patterning factor-like protein</fullName>
    </recommendedName>
</protein>